<dbReference type="InterPro" id="IPR001025">
    <property type="entry name" value="BAH_dom"/>
</dbReference>
<dbReference type="Proteomes" id="UP000700596">
    <property type="component" value="Unassembled WGS sequence"/>
</dbReference>
<evidence type="ECO:0000256" key="4">
    <source>
        <dbReference type="ARBA" id="ARBA00022679"/>
    </source>
</evidence>
<dbReference type="PROSITE" id="PS51679">
    <property type="entry name" value="SAM_MT_C5"/>
    <property type="match status" value="1"/>
</dbReference>
<feature type="compositionally biased region" description="Polar residues" evidence="9">
    <location>
        <begin position="1080"/>
        <end position="1094"/>
    </location>
</feature>
<dbReference type="GO" id="GO:0003886">
    <property type="term" value="F:DNA (cytosine-5-)-methyltransferase activity"/>
    <property type="evidence" value="ECO:0007669"/>
    <property type="project" value="UniProtKB-EC"/>
</dbReference>
<name>A0A9P9DH22_9PLEO</name>
<gene>
    <name evidence="11" type="ORF">B0J11DRAFT_591330</name>
</gene>
<dbReference type="AlphaFoldDB" id="A0A9P9DH22"/>
<dbReference type="GO" id="GO:0003677">
    <property type="term" value="F:DNA binding"/>
    <property type="evidence" value="ECO:0007669"/>
    <property type="project" value="UniProtKB-KW"/>
</dbReference>
<evidence type="ECO:0000256" key="2">
    <source>
        <dbReference type="ARBA" id="ARBA00011975"/>
    </source>
</evidence>
<dbReference type="EC" id="2.1.1.37" evidence="2"/>
<evidence type="ECO:0000256" key="5">
    <source>
        <dbReference type="ARBA" id="ARBA00022691"/>
    </source>
</evidence>
<dbReference type="InterPro" id="IPR043151">
    <property type="entry name" value="BAH_sf"/>
</dbReference>
<keyword evidence="7" id="KW-0539">Nucleus</keyword>
<dbReference type="InterPro" id="IPR050390">
    <property type="entry name" value="C5-Methyltransferase"/>
</dbReference>
<dbReference type="PANTHER" id="PTHR10629">
    <property type="entry name" value="CYTOSINE-SPECIFIC METHYLTRANSFERASE"/>
    <property type="match status" value="1"/>
</dbReference>
<dbReference type="Gene3D" id="3.40.50.150">
    <property type="entry name" value="Vaccinia Virus protein VP39"/>
    <property type="match status" value="1"/>
</dbReference>
<dbReference type="Gene3D" id="2.30.30.490">
    <property type="match status" value="1"/>
</dbReference>
<dbReference type="GO" id="GO:0005634">
    <property type="term" value="C:nucleus"/>
    <property type="evidence" value="ECO:0007669"/>
    <property type="project" value="UniProtKB-SubCell"/>
</dbReference>
<keyword evidence="3 8" id="KW-0489">Methyltransferase</keyword>
<evidence type="ECO:0000313" key="12">
    <source>
        <dbReference type="Proteomes" id="UP000700596"/>
    </source>
</evidence>
<dbReference type="SUPFAM" id="SSF53335">
    <property type="entry name" value="S-adenosyl-L-methionine-dependent methyltransferases"/>
    <property type="match status" value="1"/>
</dbReference>
<dbReference type="OrthoDB" id="5376140at2759"/>
<dbReference type="Pfam" id="PF25423">
    <property type="entry name" value="DUF7893"/>
    <property type="match status" value="1"/>
</dbReference>
<evidence type="ECO:0000256" key="7">
    <source>
        <dbReference type="ARBA" id="ARBA00023242"/>
    </source>
</evidence>
<protein>
    <recommendedName>
        <fullName evidence="2">DNA (cytosine-5-)-methyltransferase</fullName>
        <ecNumber evidence="2">2.1.1.37</ecNumber>
    </recommendedName>
</protein>
<keyword evidence="6" id="KW-0238">DNA-binding</keyword>
<evidence type="ECO:0000256" key="1">
    <source>
        <dbReference type="ARBA" id="ARBA00004123"/>
    </source>
</evidence>
<evidence type="ECO:0000259" key="10">
    <source>
        <dbReference type="PROSITE" id="PS51038"/>
    </source>
</evidence>
<comment type="caution">
    <text evidence="11">The sequence shown here is derived from an EMBL/GenBank/DDBJ whole genome shotgun (WGS) entry which is preliminary data.</text>
</comment>
<dbReference type="GO" id="GO:0003682">
    <property type="term" value="F:chromatin binding"/>
    <property type="evidence" value="ECO:0007669"/>
    <property type="project" value="InterPro"/>
</dbReference>
<accession>A0A9P9DH22</accession>
<reference evidence="11" key="1">
    <citation type="journal article" date="2021" name="Nat. Commun.">
        <title>Genetic determinants of endophytism in the Arabidopsis root mycobiome.</title>
        <authorList>
            <person name="Mesny F."/>
            <person name="Miyauchi S."/>
            <person name="Thiergart T."/>
            <person name="Pickel B."/>
            <person name="Atanasova L."/>
            <person name="Karlsson M."/>
            <person name="Huettel B."/>
            <person name="Barry K.W."/>
            <person name="Haridas S."/>
            <person name="Chen C."/>
            <person name="Bauer D."/>
            <person name="Andreopoulos W."/>
            <person name="Pangilinan J."/>
            <person name="LaButti K."/>
            <person name="Riley R."/>
            <person name="Lipzen A."/>
            <person name="Clum A."/>
            <person name="Drula E."/>
            <person name="Henrissat B."/>
            <person name="Kohler A."/>
            <person name="Grigoriev I.V."/>
            <person name="Martin F.M."/>
            <person name="Hacquard S."/>
        </authorList>
    </citation>
    <scope>NUCLEOTIDE SEQUENCE</scope>
    <source>
        <strain evidence="11">MPI-CAGE-CH-0243</strain>
    </source>
</reference>
<dbReference type="InterPro" id="IPR001525">
    <property type="entry name" value="C5_MeTfrase"/>
</dbReference>
<evidence type="ECO:0000256" key="6">
    <source>
        <dbReference type="ARBA" id="ARBA00023125"/>
    </source>
</evidence>
<evidence type="ECO:0000256" key="8">
    <source>
        <dbReference type="PROSITE-ProRule" id="PRU01016"/>
    </source>
</evidence>
<dbReference type="PROSITE" id="PS51038">
    <property type="entry name" value="BAH"/>
    <property type="match status" value="1"/>
</dbReference>
<feature type="compositionally biased region" description="Polar residues" evidence="9">
    <location>
        <begin position="1139"/>
        <end position="1149"/>
    </location>
</feature>
<dbReference type="InterPro" id="IPR057215">
    <property type="entry name" value="DUF7893"/>
</dbReference>
<proteinExistence type="inferred from homology"/>
<dbReference type="GO" id="GO:0032259">
    <property type="term" value="P:methylation"/>
    <property type="evidence" value="ECO:0007669"/>
    <property type="project" value="UniProtKB-KW"/>
</dbReference>
<dbReference type="Gene3D" id="3.90.120.10">
    <property type="entry name" value="DNA Methylase, subunit A, domain 2"/>
    <property type="match status" value="1"/>
</dbReference>
<feature type="compositionally biased region" description="Acidic residues" evidence="9">
    <location>
        <begin position="1161"/>
        <end position="1171"/>
    </location>
</feature>
<dbReference type="GO" id="GO:0044027">
    <property type="term" value="P:negative regulation of gene expression via chromosomal CpG island methylation"/>
    <property type="evidence" value="ECO:0007669"/>
    <property type="project" value="TreeGrafter"/>
</dbReference>
<evidence type="ECO:0000256" key="9">
    <source>
        <dbReference type="SAM" id="MobiDB-lite"/>
    </source>
</evidence>
<dbReference type="EMBL" id="JAGMWT010000012">
    <property type="protein sequence ID" value="KAH7118857.1"/>
    <property type="molecule type" value="Genomic_DNA"/>
</dbReference>
<comment type="similarity">
    <text evidence="8">Belongs to the class I-like SAM-binding methyltransferase superfamily. C5-methyltransferase family.</text>
</comment>
<keyword evidence="4 8" id="KW-0808">Transferase</keyword>
<evidence type="ECO:0000313" key="11">
    <source>
        <dbReference type="EMBL" id="KAH7118857.1"/>
    </source>
</evidence>
<feature type="active site" evidence="8">
    <location>
        <position position="708"/>
    </location>
</feature>
<keyword evidence="5 8" id="KW-0949">S-adenosyl-L-methionine</keyword>
<evidence type="ECO:0000256" key="3">
    <source>
        <dbReference type="ARBA" id="ARBA00022603"/>
    </source>
</evidence>
<dbReference type="Pfam" id="PF00145">
    <property type="entry name" value="DNA_methylase"/>
    <property type="match status" value="1"/>
</dbReference>
<organism evidence="11 12">
    <name type="scientific">Dendryphion nanum</name>
    <dbReference type="NCBI Taxonomy" id="256645"/>
    <lineage>
        <taxon>Eukaryota</taxon>
        <taxon>Fungi</taxon>
        <taxon>Dikarya</taxon>
        <taxon>Ascomycota</taxon>
        <taxon>Pezizomycotina</taxon>
        <taxon>Dothideomycetes</taxon>
        <taxon>Pleosporomycetidae</taxon>
        <taxon>Pleosporales</taxon>
        <taxon>Torulaceae</taxon>
        <taxon>Dendryphion</taxon>
    </lineage>
</organism>
<dbReference type="InterPro" id="IPR029063">
    <property type="entry name" value="SAM-dependent_MTases_sf"/>
</dbReference>
<sequence>MNDSSKVEIRPVPRDFSQSSASNWIPPWPITTEVESLKSFKNEYTRIQSNDADPHTNSPLNIMLSSFEIFRAPTSKRNAYGYTPLHLFDVKDKNLVFSGVLTFQSVSYYVTEVDIDDYCIEGYGNEHSPSTEVYIRSKLCSKDQQFDIWYLLRRPKPEYTRFHEPFAWIADFGKHVIDFLSSHEKAEVGLSDFRSRFYPWLFSRFPGNRKFNAWHDAFGRNTDFRVAINAYIDYLYNQSYHLDAKLLDHPIWAQCLKGDKRVITEQKMECEKTVATPLIYDCFKHFNFGKMLQKIQPEPSVKAQQEERKRLLKFPEDNSYHFVPGQPTRHPILEHRQIRIGDVVGVRPSNDEKRGWKDVPDEDWLAYVQDILHKDGHDLLRILWVYRPSDTTIHSALYPVSRELFLSDNCNCGEEFLSTEAIRLYTIDWHPESLDTKKDFLIRSKYVTQESSFVTLKTSDLRCQCHGERKAPSAYRRGDCVYITRTKEGKEILEPVIITSNQQQQQGDLVTVRRLLRLKRDCRHLTKRHPHTMAQNELVWTDEHFTVSSRRIVRRCHIRYFPLEDVLASKVPFPYNCNGNGDAWIMSSELTISEGKEYLRPLQLQLRPFTQGFDLTKPTKPMPGLSMFSGGGNLDRALEEGGAVRFTHVIDISETAVHTQLANAHNPKEINVFWGPIDVCLKIILAGHNVKEVARIGDIMFIAAGSPCPGFSSLQPDPNSIQSLRNVSHITSFLSAVDIYVPERALLENVVSMTNKRKGAEDSVFFQLVACLVAMGYQVQQFIMDAWCFSSAQHRSRIFISITAPGLEPMHKPWHTHSHPPTINGRSLGILSNGERFGDREDYPCPFDFVTAGESTAGLPDIGTGSLQTCIPFPDHRLVLLMNQKSRAVMERIPLFPPGTGYVQAVKLGLMPKALQSNRKGKAFRRIKENGQFPTITTGISPHDAFIGQAVHWSQPSPMTVMMARKAQGVPDDEVIIGNPTEQWRIIGNGVDRHPGRALGLYLRWALEQGQLRYPQDSKRHIQSIHVEKEMPIQRPMQQDKIQNVDHRIEVDQAVTVARKQNKTTVQLKSSIVISTSSAILKSRSSTPSSTTLKRSLDDHSPATRNVNMTEGSKRTRRSGQGDLVIPSKWNIAPERLLSRQTSDSNRGLSTRLKESIPVTEETEENEQNHS</sequence>
<feature type="domain" description="BAH" evidence="10">
    <location>
        <begin position="336"/>
        <end position="457"/>
    </location>
</feature>
<keyword evidence="12" id="KW-1185">Reference proteome</keyword>
<dbReference type="PANTHER" id="PTHR10629:SF54">
    <property type="entry name" value="DNA METHYLTRANSFERASE DIM-2"/>
    <property type="match status" value="1"/>
</dbReference>
<feature type="region of interest" description="Disordered" evidence="9">
    <location>
        <begin position="1080"/>
        <end position="1171"/>
    </location>
</feature>
<comment type="subcellular location">
    <subcellularLocation>
        <location evidence="1">Nucleus</location>
    </subcellularLocation>
</comment>